<evidence type="ECO:0000256" key="1">
    <source>
        <dbReference type="SAM" id="MobiDB-lite"/>
    </source>
</evidence>
<evidence type="ECO:0000313" key="3">
    <source>
        <dbReference type="Proteomes" id="UP000199727"/>
    </source>
</evidence>
<organism evidence="2 3">
    <name type="scientific">Cryptococcus neoformans Tu259-1</name>
    <dbReference type="NCBI Taxonomy" id="1230072"/>
    <lineage>
        <taxon>Eukaryota</taxon>
        <taxon>Fungi</taxon>
        <taxon>Dikarya</taxon>
        <taxon>Basidiomycota</taxon>
        <taxon>Agaricomycotina</taxon>
        <taxon>Tremellomycetes</taxon>
        <taxon>Tremellales</taxon>
        <taxon>Cryptococcaceae</taxon>
        <taxon>Cryptococcus</taxon>
        <taxon>Cryptococcus neoformans species complex</taxon>
    </lineage>
</organism>
<protein>
    <submittedName>
        <fullName evidence="2">Uncharacterized protein</fullName>
    </submittedName>
</protein>
<feature type="compositionally biased region" description="Polar residues" evidence="1">
    <location>
        <begin position="73"/>
        <end position="87"/>
    </location>
</feature>
<comment type="caution">
    <text evidence="2">The sequence shown here is derived from an EMBL/GenBank/DDBJ whole genome shotgun (WGS) entry which is preliminary data.</text>
</comment>
<feature type="compositionally biased region" description="Basic residues" evidence="1">
    <location>
        <begin position="209"/>
        <end position="218"/>
    </location>
</feature>
<feature type="region of interest" description="Disordered" evidence="1">
    <location>
        <begin position="1"/>
        <end position="280"/>
    </location>
</feature>
<gene>
    <name evidence="2" type="ORF">C361_02705</name>
</gene>
<evidence type="ECO:0000313" key="2">
    <source>
        <dbReference type="EMBL" id="OXG24156.1"/>
    </source>
</evidence>
<feature type="region of interest" description="Disordered" evidence="1">
    <location>
        <begin position="381"/>
        <end position="534"/>
    </location>
</feature>
<feature type="compositionally biased region" description="Acidic residues" evidence="1">
    <location>
        <begin position="41"/>
        <end position="52"/>
    </location>
</feature>
<feature type="compositionally biased region" description="Low complexity" evidence="1">
    <location>
        <begin position="423"/>
        <end position="440"/>
    </location>
</feature>
<proteinExistence type="predicted"/>
<feature type="compositionally biased region" description="Polar residues" evidence="1">
    <location>
        <begin position="446"/>
        <end position="466"/>
    </location>
</feature>
<feature type="compositionally biased region" description="Basic and acidic residues" evidence="1">
    <location>
        <begin position="134"/>
        <end position="144"/>
    </location>
</feature>
<dbReference type="AlphaFoldDB" id="A0A854QHI3"/>
<feature type="compositionally biased region" description="Low complexity" evidence="1">
    <location>
        <begin position="155"/>
        <end position="166"/>
    </location>
</feature>
<accession>A0A854QHI3</accession>
<dbReference type="Proteomes" id="UP000199727">
    <property type="component" value="Unassembled WGS sequence"/>
</dbReference>
<feature type="compositionally biased region" description="Low complexity" evidence="1">
    <location>
        <begin position="101"/>
        <end position="112"/>
    </location>
</feature>
<feature type="compositionally biased region" description="Basic and acidic residues" evidence="1">
    <location>
        <begin position="385"/>
        <end position="396"/>
    </location>
</feature>
<sequence>MTGSANHSSPPISPGTQPTAQPPITLKLKHSMADRANYSSSEEEEEGEEEQLAEDRLSTSPPPAKKKKLSSTHSNSSVASKGKQSIKLTLGPQHAHLQQPSSSSSASVGSAANQGKKSYDWLQPSAAGASHSGPPERERERERSALSPGDLPIPSVSVASAASGSSTKSLGMSPAEEAIGGLLNESVDDNTNDNGDLPALKTEKENAPKAKRSHHKKKASDAPPGPGRNWKKGMKKNAPGAPGIKLENKGTPTSTPAFSAISRETSPDPLGLPSPHLAPETQSIATTPAAIPLPSASGAPSPPFIPADSTTLGFPVFSHPIVPPKIHLGTFPKVTSFFAPINGGDSGPFPRKEKVRNWTFQEKGIVGVGGGVMKYKSWARGPTSELERALQEEKDAQTPQRQPKAAKGTNATSTPAPQTGADPTASASASSTPAPANATNMADLITVNNDSPSLSRADSFDKSMNASPGPPGDDESENGSEVAGPTSTPPASGKKKMGSGPGKKKGKTPKSKLAQEIVIRDDNESTTPVEAITE</sequence>
<name>A0A854QHI3_CRYNE</name>
<dbReference type="OrthoDB" id="2564751at2759"/>
<reference evidence="2 3" key="1">
    <citation type="submission" date="2017-06" db="EMBL/GenBank/DDBJ databases">
        <title>Global population genomics of the pathogenic fungus Cryptococcus neoformans var. grubii.</title>
        <authorList>
            <person name="Cuomo C."/>
            <person name="Litvintseva A."/>
            <person name="Chen Y."/>
            <person name="Young S."/>
            <person name="Zeng Q."/>
            <person name="Chapman S."/>
            <person name="Gujja S."/>
            <person name="Saif S."/>
            <person name="Birren B."/>
        </authorList>
    </citation>
    <scope>NUCLEOTIDE SEQUENCE [LARGE SCALE GENOMIC DNA]</scope>
    <source>
        <strain evidence="2 3">Tu259-1</strain>
    </source>
</reference>
<feature type="compositionally biased region" description="Basic residues" evidence="1">
    <location>
        <begin position="493"/>
        <end position="510"/>
    </location>
</feature>
<feature type="compositionally biased region" description="Polar residues" evidence="1">
    <location>
        <begin position="1"/>
        <end position="19"/>
    </location>
</feature>
<dbReference type="EMBL" id="AMKT01000034">
    <property type="protein sequence ID" value="OXG24156.1"/>
    <property type="molecule type" value="Genomic_DNA"/>
</dbReference>